<dbReference type="EMBL" id="BDGG01000010">
    <property type="protein sequence ID" value="GAV03794.1"/>
    <property type="molecule type" value="Genomic_DNA"/>
</dbReference>
<dbReference type="AlphaFoldDB" id="A0A1D1VXP6"/>
<accession>A0A1D1VXP6</accession>
<sequence length="62" mass="7227">MKEENFAGVGLTTERSPVSPALLSVHRKGITSREHIQMRCGNPWKRPRTRNRAWKKLEVQKE</sequence>
<keyword evidence="3" id="KW-1185">Reference proteome</keyword>
<evidence type="ECO:0000256" key="1">
    <source>
        <dbReference type="SAM" id="MobiDB-lite"/>
    </source>
</evidence>
<proteinExistence type="predicted"/>
<comment type="caution">
    <text evidence="2">The sequence shown here is derived from an EMBL/GenBank/DDBJ whole genome shotgun (WGS) entry which is preliminary data.</text>
</comment>
<protein>
    <submittedName>
        <fullName evidence="2">Uncharacterized protein</fullName>
    </submittedName>
</protein>
<feature type="region of interest" description="Disordered" evidence="1">
    <location>
        <begin position="41"/>
        <end position="62"/>
    </location>
</feature>
<feature type="compositionally biased region" description="Basic residues" evidence="1">
    <location>
        <begin position="45"/>
        <end position="54"/>
    </location>
</feature>
<dbReference type="Proteomes" id="UP000186922">
    <property type="component" value="Unassembled WGS sequence"/>
</dbReference>
<reference evidence="2 3" key="1">
    <citation type="journal article" date="2016" name="Nat. Commun.">
        <title>Extremotolerant tardigrade genome and improved radiotolerance of human cultured cells by tardigrade-unique protein.</title>
        <authorList>
            <person name="Hashimoto T."/>
            <person name="Horikawa D.D."/>
            <person name="Saito Y."/>
            <person name="Kuwahara H."/>
            <person name="Kozuka-Hata H."/>
            <person name="Shin-I T."/>
            <person name="Minakuchi Y."/>
            <person name="Ohishi K."/>
            <person name="Motoyama A."/>
            <person name="Aizu T."/>
            <person name="Enomoto A."/>
            <person name="Kondo K."/>
            <person name="Tanaka S."/>
            <person name="Hara Y."/>
            <person name="Koshikawa S."/>
            <person name="Sagara H."/>
            <person name="Miura T."/>
            <person name="Yokobori S."/>
            <person name="Miyagawa K."/>
            <person name="Suzuki Y."/>
            <person name="Kubo T."/>
            <person name="Oyama M."/>
            <person name="Kohara Y."/>
            <person name="Fujiyama A."/>
            <person name="Arakawa K."/>
            <person name="Katayama T."/>
            <person name="Toyoda A."/>
            <person name="Kunieda T."/>
        </authorList>
    </citation>
    <scope>NUCLEOTIDE SEQUENCE [LARGE SCALE GENOMIC DNA]</scope>
    <source>
        <strain evidence="2 3">YOKOZUNA-1</strain>
    </source>
</reference>
<gene>
    <name evidence="2" type="primary">RvY_14173-1</name>
    <name evidence="2" type="synonym">RvY_14173.1</name>
    <name evidence="2" type="ORF">RvY_14173</name>
</gene>
<evidence type="ECO:0000313" key="2">
    <source>
        <dbReference type="EMBL" id="GAV03794.1"/>
    </source>
</evidence>
<name>A0A1D1VXP6_RAMVA</name>
<evidence type="ECO:0000313" key="3">
    <source>
        <dbReference type="Proteomes" id="UP000186922"/>
    </source>
</evidence>
<organism evidence="2 3">
    <name type="scientific">Ramazzottius varieornatus</name>
    <name type="common">Water bear</name>
    <name type="synonym">Tardigrade</name>
    <dbReference type="NCBI Taxonomy" id="947166"/>
    <lineage>
        <taxon>Eukaryota</taxon>
        <taxon>Metazoa</taxon>
        <taxon>Ecdysozoa</taxon>
        <taxon>Tardigrada</taxon>
        <taxon>Eutardigrada</taxon>
        <taxon>Parachela</taxon>
        <taxon>Hypsibioidea</taxon>
        <taxon>Ramazzottiidae</taxon>
        <taxon>Ramazzottius</taxon>
    </lineage>
</organism>